<evidence type="ECO:0000256" key="1">
    <source>
        <dbReference type="SAM" id="MobiDB-lite"/>
    </source>
</evidence>
<reference evidence="2" key="1">
    <citation type="submission" date="2010-04" db="EMBL/GenBank/DDBJ databases">
        <authorList>
            <person name="Reid K.E."/>
            <person name="Liao N."/>
            <person name="Chan S."/>
            <person name="Docking R."/>
            <person name="Taylor G."/>
            <person name="Moore R."/>
            <person name="Mayo M."/>
            <person name="Munro S."/>
            <person name="King J."/>
            <person name="Yanchuk A."/>
            <person name="Holt R."/>
            <person name="Jones S."/>
            <person name="Marra M."/>
            <person name="Ritland C.E."/>
            <person name="Ritland K."/>
            <person name="Bohlmann J."/>
        </authorList>
    </citation>
    <scope>NUCLEOTIDE SEQUENCE</scope>
    <source>
        <tissue evidence="2">Bud</tissue>
    </source>
</reference>
<sequence length="229" mass="26175">MEGADKKRIREEQELSPPDESWRRKQARLMEFEAGMAFHKTENACAGNENLPEFCSLSNDYSMLLKDPWSWEDSAGFGIRSMAAIRKQSYILDYLQDSAADNSSEKEVAVQQKLQVEEEDCLRGSLFEATDDQLWMPQSPLQNTEILFSLDSTSSHDCTTLLQDESIVQSSASCFRIWEQDGDHKDDKNQADGIRFVYGSGVSDWIWRAPSNEFQFSESFEFESSMPSL</sequence>
<feature type="region of interest" description="Disordered" evidence="1">
    <location>
        <begin position="1"/>
        <end position="23"/>
    </location>
</feature>
<proteinExistence type="evidence at transcript level"/>
<dbReference type="EMBL" id="BT123761">
    <property type="protein sequence ID" value="ADE77061.1"/>
    <property type="molecule type" value="mRNA"/>
</dbReference>
<feature type="compositionally biased region" description="Basic and acidic residues" evidence="1">
    <location>
        <begin position="1"/>
        <end position="13"/>
    </location>
</feature>
<protein>
    <submittedName>
        <fullName evidence="2">Uncharacterized protein</fullName>
    </submittedName>
</protein>
<dbReference type="OMA" id="NACAGNE"/>
<name>D5ABZ2_PICSI</name>
<accession>D5ABZ2</accession>
<dbReference type="AlphaFoldDB" id="D5ABZ2"/>
<organism evidence="2">
    <name type="scientific">Picea sitchensis</name>
    <name type="common">Sitka spruce</name>
    <name type="synonym">Pinus sitchensis</name>
    <dbReference type="NCBI Taxonomy" id="3332"/>
    <lineage>
        <taxon>Eukaryota</taxon>
        <taxon>Viridiplantae</taxon>
        <taxon>Streptophyta</taxon>
        <taxon>Embryophyta</taxon>
        <taxon>Tracheophyta</taxon>
        <taxon>Spermatophyta</taxon>
        <taxon>Pinopsida</taxon>
        <taxon>Pinidae</taxon>
        <taxon>Conifers I</taxon>
        <taxon>Pinales</taxon>
        <taxon>Pinaceae</taxon>
        <taxon>Picea</taxon>
    </lineage>
</organism>
<evidence type="ECO:0000313" key="2">
    <source>
        <dbReference type="EMBL" id="ADE77061.1"/>
    </source>
</evidence>